<keyword evidence="1" id="KW-0472">Membrane</keyword>
<dbReference type="EMBL" id="JABZEC010000009">
    <property type="protein sequence ID" value="NVY97129.1"/>
    <property type="molecule type" value="Genomic_DNA"/>
</dbReference>
<name>A0A850R1X5_9LACO</name>
<organism evidence="2 3">
    <name type="scientific">Bombilactobacillus apium</name>
    <dbReference type="NCBI Taxonomy" id="2675299"/>
    <lineage>
        <taxon>Bacteria</taxon>
        <taxon>Bacillati</taxon>
        <taxon>Bacillota</taxon>
        <taxon>Bacilli</taxon>
        <taxon>Lactobacillales</taxon>
        <taxon>Lactobacillaceae</taxon>
        <taxon>Bombilactobacillus</taxon>
    </lineage>
</organism>
<proteinExistence type="predicted"/>
<keyword evidence="1" id="KW-1133">Transmembrane helix</keyword>
<dbReference type="PANTHER" id="PTHR40070">
    <property type="entry name" value="UPF0478 PROTEIN YTXG"/>
    <property type="match status" value="1"/>
</dbReference>
<keyword evidence="3" id="KW-1185">Reference proteome</keyword>
<dbReference type="InterPro" id="IPR009293">
    <property type="entry name" value="UPF0478"/>
</dbReference>
<dbReference type="AlphaFoldDB" id="A0A850R1X5"/>
<reference evidence="2 3" key="1">
    <citation type="submission" date="2020-06" db="EMBL/GenBank/DDBJ databases">
        <authorList>
            <person name="Kang J."/>
        </authorList>
    </citation>
    <scope>NUCLEOTIDE SEQUENCE [LARGE SCALE GENOMIC DNA]</scope>
    <source>
        <strain evidence="2 3">DCY120</strain>
    </source>
</reference>
<dbReference type="Proteomes" id="UP000563523">
    <property type="component" value="Unassembled WGS sequence"/>
</dbReference>
<evidence type="ECO:0000313" key="3">
    <source>
        <dbReference type="Proteomes" id="UP000563523"/>
    </source>
</evidence>
<gene>
    <name evidence="2" type="ORF">HU830_08345</name>
</gene>
<dbReference type="Pfam" id="PF06103">
    <property type="entry name" value="DUF948"/>
    <property type="match status" value="1"/>
</dbReference>
<evidence type="ECO:0000313" key="2">
    <source>
        <dbReference type="EMBL" id="NVY97129.1"/>
    </source>
</evidence>
<dbReference type="PANTHER" id="PTHR40070:SF1">
    <property type="entry name" value="UPF0478 PROTEIN YTXG"/>
    <property type="match status" value="1"/>
</dbReference>
<feature type="transmembrane region" description="Helical" evidence="1">
    <location>
        <begin position="6"/>
        <end position="27"/>
    </location>
</feature>
<keyword evidence="1" id="KW-0812">Transmembrane</keyword>
<protein>
    <submittedName>
        <fullName evidence="2">DUF948 domain-containing protein</fullName>
    </submittedName>
</protein>
<evidence type="ECO:0000256" key="1">
    <source>
        <dbReference type="SAM" id="Phobius"/>
    </source>
</evidence>
<comment type="caution">
    <text evidence="2">The sequence shown here is derived from an EMBL/GenBank/DDBJ whole genome shotgun (WGS) entry which is preliminary data.</text>
</comment>
<sequence>MTLGQIAGLIAALAFVALVVFLVRLLFQLEKIVLKLQTTVEETNHTIATLTADLDQIAHQGDNTISKTNELMDDINGKVGKLDPFFQALENLGNSLAQATDKNNHRSKNQKMMQSAATMASKLALWAFKSYRKK</sequence>
<dbReference type="RefSeq" id="WP_176943292.1">
    <property type="nucleotide sequence ID" value="NZ_JABZEC010000009.1"/>
</dbReference>
<accession>A0A850R1X5</accession>